<reference evidence="7" key="2">
    <citation type="submission" date="2015-06" db="UniProtKB">
        <authorList>
            <consortium name="EnsemblProtists"/>
        </authorList>
    </citation>
    <scope>IDENTIFICATION</scope>
    <source>
        <strain evidence="7">Emoy2</strain>
    </source>
</reference>
<dbReference type="GO" id="GO:0031932">
    <property type="term" value="C:TORC2 complex"/>
    <property type="evidence" value="ECO:0007669"/>
    <property type="project" value="InterPro"/>
</dbReference>
<proteinExistence type="inferred from homology"/>
<accession>M4B7U3</accession>
<dbReference type="VEuPathDB" id="FungiDB:HpaG802345"/>
<dbReference type="PROSITE" id="PS50082">
    <property type="entry name" value="WD_REPEATS_2"/>
    <property type="match status" value="4"/>
</dbReference>
<evidence type="ECO:0000313" key="8">
    <source>
        <dbReference type="Proteomes" id="UP000011713"/>
    </source>
</evidence>
<dbReference type="InterPro" id="IPR037588">
    <property type="entry name" value="MLST8"/>
</dbReference>
<comment type="similarity">
    <text evidence="1">Belongs to the WD repeat LST8 family.</text>
</comment>
<dbReference type="Pfam" id="PF00400">
    <property type="entry name" value="WD40"/>
    <property type="match status" value="3"/>
</dbReference>
<organism evidence="7 8">
    <name type="scientific">Hyaloperonospora arabidopsidis (strain Emoy2)</name>
    <name type="common">Downy mildew agent</name>
    <name type="synonym">Peronospora arabidopsidis</name>
    <dbReference type="NCBI Taxonomy" id="559515"/>
    <lineage>
        <taxon>Eukaryota</taxon>
        <taxon>Sar</taxon>
        <taxon>Stramenopiles</taxon>
        <taxon>Oomycota</taxon>
        <taxon>Peronosporomycetes</taxon>
        <taxon>Peronosporales</taxon>
        <taxon>Peronosporaceae</taxon>
        <taxon>Hyaloperonospora</taxon>
    </lineage>
</organism>
<dbReference type="PROSITE" id="PS50294">
    <property type="entry name" value="WD_REPEATS_REGION"/>
    <property type="match status" value="3"/>
</dbReference>
<dbReference type="InParanoid" id="M4B7U3"/>
<dbReference type="PROSITE" id="PS00678">
    <property type="entry name" value="WD_REPEATS_1"/>
    <property type="match status" value="2"/>
</dbReference>
<dbReference type="eggNOG" id="KOG0315">
    <property type="taxonomic scope" value="Eukaryota"/>
</dbReference>
<evidence type="ECO:0000256" key="3">
    <source>
        <dbReference type="ARBA" id="ARBA00022574"/>
    </source>
</evidence>
<dbReference type="Gene3D" id="2.130.10.10">
    <property type="entry name" value="YVTN repeat-like/Quinoprotein amine dehydrogenase"/>
    <property type="match status" value="2"/>
</dbReference>
<keyword evidence="3 5" id="KW-0853">WD repeat</keyword>
<dbReference type="Proteomes" id="UP000011713">
    <property type="component" value="Unassembled WGS sequence"/>
</dbReference>
<dbReference type="GO" id="GO:0031929">
    <property type="term" value="P:TOR signaling"/>
    <property type="evidence" value="ECO:0007669"/>
    <property type="project" value="InterPro"/>
</dbReference>
<feature type="repeat" description="WD" evidence="5">
    <location>
        <begin position="84"/>
        <end position="106"/>
    </location>
</feature>
<dbReference type="HOGENOM" id="CLU_000288_57_5_1"/>
<keyword evidence="8" id="KW-1185">Reference proteome</keyword>
<evidence type="ECO:0000256" key="5">
    <source>
        <dbReference type="PROSITE-ProRule" id="PRU00221"/>
    </source>
</evidence>
<evidence type="ECO:0000313" key="7">
    <source>
        <dbReference type="EnsemblProtists" id="HpaP802345"/>
    </source>
</evidence>
<dbReference type="InterPro" id="IPR001680">
    <property type="entry name" value="WD40_rpt"/>
</dbReference>
<dbReference type="InterPro" id="IPR020472">
    <property type="entry name" value="WD40_PAC1"/>
</dbReference>
<protein>
    <recommendedName>
        <fullName evidence="2">Target of rapamycin complex subunit LST8</fullName>
    </recommendedName>
</protein>
<evidence type="ECO:0000256" key="4">
    <source>
        <dbReference type="ARBA" id="ARBA00022737"/>
    </source>
</evidence>
<dbReference type="STRING" id="559515.M4B7U3"/>
<feature type="repeat" description="WD" evidence="5">
    <location>
        <begin position="144"/>
        <end position="185"/>
    </location>
</feature>
<evidence type="ECO:0000256" key="2">
    <source>
        <dbReference type="ARBA" id="ARBA00018867"/>
    </source>
</evidence>
<dbReference type="PANTHER" id="PTHR19842:SF0">
    <property type="entry name" value="TARGET OF RAPAMYCIN COMPLEX SUBUNIT LST8"/>
    <property type="match status" value="1"/>
</dbReference>
<dbReference type="SMART" id="SM00320">
    <property type="entry name" value="WD40"/>
    <property type="match status" value="6"/>
</dbReference>
<feature type="region of interest" description="Disordered" evidence="6">
    <location>
        <begin position="329"/>
        <end position="360"/>
    </location>
</feature>
<dbReference type="SUPFAM" id="SSF50998">
    <property type="entry name" value="Quinoprotein alcohol dehydrogenase-like"/>
    <property type="match status" value="1"/>
</dbReference>
<reference evidence="8" key="1">
    <citation type="journal article" date="2010" name="Science">
        <title>Signatures of adaptation to obligate biotrophy in the Hyaloperonospora arabidopsidis genome.</title>
        <authorList>
            <person name="Baxter L."/>
            <person name="Tripathy S."/>
            <person name="Ishaque N."/>
            <person name="Boot N."/>
            <person name="Cabral A."/>
            <person name="Kemen E."/>
            <person name="Thines M."/>
            <person name="Ah-Fong A."/>
            <person name="Anderson R."/>
            <person name="Badejoko W."/>
            <person name="Bittner-Eddy P."/>
            <person name="Boore J.L."/>
            <person name="Chibucos M.C."/>
            <person name="Coates M."/>
            <person name="Dehal P."/>
            <person name="Delehaunty K."/>
            <person name="Dong S."/>
            <person name="Downton P."/>
            <person name="Dumas B."/>
            <person name="Fabro G."/>
            <person name="Fronick C."/>
            <person name="Fuerstenberg S.I."/>
            <person name="Fulton L."/>
            <person name="Gaulin E."/>
            <person name="Govers F."/>
            <person name="Hughes L."/>
            <person name="Humphray S."/>
            <person name="Jiang R.H."/>
            <person name="Judelson H."/>
            <person name="Kamoun S."/>
            <person name="Kyung K."/>
            <person name="Meijer H."/>
            <person name="Minx P."/>
            <person name="Morris P."/>
            <person name="Nelson J."/>
            <person name="Phuntumart V."/>
            <person name="Qutob D."/>
            <person name="Rehmany A."/>
            <person name="Rougon-Cardoso A."/>
            <person name="Ryden P."/>
            <person name="Torto-Alalibo T."/>
            <person name="Studholme D."/>
            <person name="Wang Y."/>
            <person name="Win J."/>
            <person name="Wood J."/>
            <person name="Clifton S.W."/>
            <person name="Rogers J."/>
            <person name="Van den Ackerveken G."/>
            <person name="Jones J.D."/>
            <person name="McDowell J.M."/>
            <person name="Beynon J."/>
            <person name="Tyler B.M."/>
        </authorList>
    </citation>
    <scope>NUCLEOTIDE SEQUENCE [LARGE SCALE GENOMIC DNA]</scope>
    <source>
        <strain evidence="8">Emoy2</strain>
    </source>
</reference>
<dbReference type="AlphaFoldDB" id="M4B7U3"/>
<dbReference type="EnsemblProtists" id="HpaT802345">
    <property type="protein sequence ID" value="HpaP802345"/>
    <property type="gene ID" value="HpaG802345"/>
</dbReference>
<dbReference type="GO" id="GO:0032956">
    <property type="term" value="P:regulation of actin cytoskeleton organization"/>
    <property type="evidence" value="ECO:0007669"/>
    <property type="project" value="TreeGrafter"/>
</dbReference>
<evidence type="ECO:0000256" key="1">
    <source>
        <dbReference type="ARBA" id="ARBA00009890"/>
    </source>
</evidence>
<dbReference type="InterPro" id="IPR011047">
    <property type="entry name" value="Quinoprotein_ADH-like_sf"/>
</dbReference>
<name>M4B7U3_HYAAE</name>
<keyword evidence="4" id="KW-0677">Repeat</keyword>
<sequence length="425" mass="46615">MGRISARPKQKQRLRSIRFGRRVQARVQRTLSAVRSSAMFADKKNRRRDHGFYAKYYCENVVALRLAEPRDVLPVKRKMAGVVLATAGYDHTIRFWEAASGTCNRTVKYPDSITPDKKYMAAAGNPHIRLFEINSNNPNHVTSYDGHASNVTSLGFQRNGKWMYSCSDDGSVKIWDLRAPGCQRSYNAGVPLNSIVLHPNQAELLVGDQSGFVRVYDLTANTMVTKLEPPTGETGESSIRSVDVVRDGSAIVAANDQGKCFFYQPKPEGHYELHGSIQAHNSYILKTRISSNGKFLATCSSDKTAKVWSLPAVIAASAIGDVPDAEMLGNGSNCSQRQRRSSSMGSTLGPTAPPVPSSSGLIHTLQGHQRWVWDCAFSAVSSYLVTCSSDQSARLWDLSQGEAIRQYSGHHKAVICVALNDAVAD</sequence>
<dbReference type="PANTHER" id="PTHR19842">
    <property type="entry name" value="G BETA-LIKE PROTEIN GBL"/>
    <property type="match status" value="1"/>
</dbReference>
<dbReference type="OMA" id="VQRNYKH"/>
<feature type="repeat" description="WD" evidence="5">
    <location>
        <begin position="277"/>
        <end position="310"/>
    </location>
</feature>
<dbReference type="PRINTS" id="PR00320">
    <property type="entry name" value="GPROTEINBRPT"/>
</dbReference>
<feature type="repeat" description="WD" evidence="5">
    <location>
        <begin position="365"/>
        <end position="406"/>
    </location>
</feature>
<evidence type="ECO:0000256" key="6">
    <source>
        <dbReference type="SAM" id="MobiDB-lite"/>
    </source>
</evidence>
<dbReference type="EMBL" id="JH597876">
    <property type="status" value="NOT_ANNOTATED_CDS"/>
    <property type="molecule type" value="Genomic_DNA"/>
</dbReference>
<dbReference type="CDD" id="cd00200">
    <property type="entry name" value="WD40"/>
    <property type="match status" value="1"/>
</dbReference>
<dbReference type="InterPro" id="IPR015943">
    <property type="entry name" value="WD40/YVTN_repeat-like_dom_sf"/>
</dbReference>
<dbReference type="GO" id="GO:0031931">
    <property type="term" value="C:TORC1 complex"/>
    <property type="evidence" value="ECO:0007669"/>
    <property type="project" value="InterPro"/>
</dbReference>
<dbReference type="InterPro" id="IPR019775">
    <property type="entry name" value="WD40_repeat_CS"/>
</dbReference>